<keyword evidence="1" id="KW-0472">Membrane</keyword>
<dbReference type="EMBL" id="CP000301">
    <property type="protein sequence ID" value="ABD86131.1"/>
    <property type="molecule type" value="Genomic_DNA"/>
</dbReference>
<evidence type="ECO:0000256" key="1">
    <source>
        <dbReference type="SAM" id="Phobius"/>
    </source>
</evidence>
<dbReference type="eggNOG" id="COG4961">
    <property type="taxonomic scope" value="Bacteria"/>
</dbReference>
<dbReference type="Gene3D" id="3.40.50.410">
    <property type="entry name" value="von Willebrand factor, type A domain"/>
    <property type="match status" value="1"/>
</dbReference>
<dbReference type="RefSeq" id="WP_011471039.1">
    <property type="nucleotide sequence ID" value="NC_007925.1"/>
</dbReference>
<gene>
    <name evidence="3" type="ordered locus">RPC_0556</name>
</gene>
<proteinExistence type="predicted"/>
<keyword evidence="1" id="KW-0812">Transmembrane</keyword>
<accession>Q21BV5</accession>
<name>Q21BV5_RHOPB</name>
<dbReference type="HOGENOM" id="CLU_044579_0_0_5"/>
<feature type="domain" description="Putative Flp pilus-assembly TadG-like N-terminal" evidence="2">
    <location>
        <begin position="18"/>
        <end position="59"/>
    </location>
</feature>
<evidence type="ECO:0000259" key="2">
    <source>
        <dbReference type="Pfam" id="PF13400"/>
    </source>
</evidence>
<dbReference type="KEGG" id="rpc:RPC_0556"/>
<dbReference type="STRING" id="316056.RPC_0556"/>
<reference evidence="3" key="1">
    <citation type="submission" date="2006-03" db="EMBL/GenBank/DDBJ databases">
        <title>Complete sequence of Rhodopseudomonas palustris BisB18.</title>
        <authorList>
            <consortium name="US DOE Joint Genome Institute"/>
            <person name="Copeland A."/>
            <person name="Lucas S."/>
            <person name="Lapidus A."/>
            <person name="Barry K."/>
            <person name="Detter J.C."/>
            <person name="Glavina del Rio T."/>
            <person name="Hammon N."/>
            <person name="Israni S."/>
            <person name="Dalin E."/>
            <person name="Tice H."/>
            <person name="Pitluck S."/>
            <person name="Chain P."/>
            <person name="Malfatti S."/>
            <person name="Shin M."/>
            <person name="Vergez L."/>
            <person name="Schmutz J."/>
            <person name="Larimer F."/>
            <person name="Land M."/>
            <person name="Hauser L."/>
            <person name="Pelletier D.A."/>
            <person name="Kyrpides N."/>
            <person name="Anderson I."/>
            <person name="Oda Y."/>
            <person name="Harwood C.S."/>
            <person name="Richardson P."/>
        </authorList>
    </citation>
    <scope>NUCLEOTIDE SEQUENCE [LARGE SCALE GENOMIC DNA]</scope>
    <source>
        <strain evidence="3">BisB18</strain>
    </source>
</reference>
<dbReference type="InterPro" id="IPR036465">
    <property type="entry name" value="vWFA_dom_sf"/>
</dbReference>
<keyword evidence="1" id="KW-1133">Transmembrane helix</keyword>
<organism evidence="3">
    <name type="scientific">Rhodopseudomonas palustris (strain BisB18)</name>
    <dbReference type="NCBI Taxonomy" id="316056"/>
    <lineage>
        <taxon>Bacteria</taxon>
        <taxon>Pseudomonadati</taxon>
        <taxon>Pseudomonadota</taxon>
        <taxon>Alphaproteobacteria</taxon>
        <taxon>Hyphomicrobiales</taxon>
        <taxon>Nitrobacteraceae</taxon>
        <taxon>Rhodopseudomonas</taxon>
    </lineage>
</organism>
<sequence>MAQRLSGLFDSFHHDRRGNIAILFAFSLIPLLVAIGCAIDYARATQIRSKMQSAADAASVGSVSKASPAFLAAGSMTTDGPIAVGSTDATNIFNGNMASQSGYTLSKLDAAVTKSGATLTSTVTFSASVATTFLTIIGKTALAIGGTSVSTSSMPVYIDFYLLLDNSPSMGVGATPTDVATMVDNTSDKCAFACHDVNDEHNYYELAKTLGVKTRIDVLRDATQQLMDTAAATATYPNQFRMAIYDFGASAQSAALRRLFALSSSLSSAKTAAGAIDLMTVKGQNDNDDRDTSYSKLLPAIDKQITAAGAGTSDAPQKYLLFVSDGVADETNAGCAKTMKNAFWGNKSPRCQSPIDPALCKAMTDRGVKVAVLYTTYLALPLKQANGDPSWYASWIAPFNVGPYGPSPNSEIANNMKACASPGFYFEVSPTDGIADAMNAIFRKAVADARISS</sequence>
<feature type="transmembrane region" description="Helical" evidence="1">
    <location>
        <begin position="20"/>
        <end position="42"/>
    </location>
</feature>
<dbReference type="Pfam" id="PF13400">
    <property type="entry name" value="Tad"/>
    <property type="match status" value="1"/>
</dbReference>
<dbReference type="InterPro" id="IPR028087">
    <property type="entry name" value="Tad_N"/>
</dbReference>
<dbReference type="OrthoDB" id="7624353at2"/>
<evidence type="ECO:0000313" key="3">
    <source>
        <dbReference type="EMBL" id="ABD86131.1"/>
    </source>
</evidence>
<dbReference type="AlphaFoldDB" id="Q21BV5"/>
<dbReference type="SUPFAM" id="SSF53300">
    <property type="entry name" value="vWA-like"/>
    <property type="match status" value="1"/>
</dbReference>
<protein>
    <recommendedName>
        <fullName evidence="2">Putative Flp pilus-assembly TadG-like N-terminal domain-containing protein</fullName>
    </recommendedName>
</protein>